<dbReference type="EMBL" id="AZHD01000005">
    <property type="protein sequence ID" value="OAA63377.1"/>
    <property type="molecule type" value="Genomic_DNA"/>
</dbReference>
<keyword evidence="6" id="KW-0106">Calcium</keyword>
<dbReference type="InterPro" id="IPR051288">
    <property type="entry name" value="Serum_paraoxonase/arylesterase"/>
</dbReference>
<evidence type="ECO:0000256" key="2">
    <source>
        <dbReference type="ARBA" id="ARBA00022801"/>
    </source>
</evidence>
<feature type="binding site" evidence="6">
    <location>
        <position position="150"/>
    </location>
    <ligand>
        <name>Ca(2+)</name>
        <dbReference type="ChEBI" id="CHEBI:29108"/>
        <label>1</label>
        <note>catalytic</note>
    </ligand>
</feature>
<dbReference type="SUPFAM" id="SSF63829">
    <property type="entry name" value="Calcium-dependent phosphotriesterase"/>
    <property type="match status" value="1"/>
</dbReference>
<feature type="binding site" evidence="6">
    <location>
        <position position="203"/>
    </location>
    <ligand>
        <name>Ca(2+)</name>
        <dbReference type="ChEBI" id="CHEBI:29108"/>
        <label>1</label>
        <note>catalytic</note>
    </ligand>
</feature>
<dbReference type="AlphaFoldDB" id="A0A167W5W1"/>
<keyword evidence="2" id="KW-0378">Hydrolase</keyword>
<keyword evidence="8" id="KW-1185">Reference proteome</keyword>
<dbReference type="OrthoDB" id="5307922at2759"/>
<name>A0A167W5W1_9HYPO</name>
<dbReference type="PRINTS" id="PR01785">
    <property type="entry name" value="PARAOXONASE"/>
</dbReference>
<organism evidence="7 8">
    <name type="scientific">Niveomyces insectorum RCEF 264</name>
    <dbReference type="NCBI Taxonomy" id="1081102"/>
    <lineage>
        <taxon>Eukaryota</taxon>
        <taxon>Fungi</taxon>
        <taxon>Dikarya</taxon>
        <taxon>Ascomycota</taxon>
        <taxon>Pezizomycotina</taxon>
        <taxon>Sordariomycetes</taxon>
        <taxon>Hypocreomycetidae</taxon>
        <taxon>Hypocreales</taxon>
        <taxon>Cordycipitaceae</taxon>
        <taxon>Niveomyces</taxon>
    </lineage>
</organism>
<keyword evidence="6" id="KW-0479">Metal-binding</keyword>
<dbReference type="PANTHER" id="PTHR11799">
    <property type="entry name" value="PARAOXONASE"/>
    <property type="match status" value="1"/>
</dbReference>
<evidence type="ECO:0000256" key="4">
    <source>
        <dbReference type="ARBA" id="ARBA00023180"/>
    </source>
</evidence>
<sequence length="413" mass="44569">MAPQKQQQQRSSRWPVALAAAAAAALVAYVGGGADSLGELIGRVRVDKTRMVRWADSAPLNNGACTVDHTAQACEDVVIHADSHTAFLACGDSVGRSLWFPPACQRNAAGRAAVTTFRETLFKHDLETGQTTQLQIRGLPDSYDFVTHGLDMYASPSDPTQIRLFAVRHARDGDAISIFSHKLGTDFVELVRDVRHPNIKNANGVAAVGELEFYMTNDYYFHDGIGRVLEEKFGPWTWATHVQRCDASQENVVCQQVTGTQPGANGIAVWKDQLFVGDAKNGTLTVFRILPGQDKVEFEHQVDLGAGADNIKVDPTTGDITISVFPGVENLPLYLANVAELGRGLHVPAAALRLTRKDGYRTPELIYYDDGGVLSFMTAMALDATGKRLVGGAVFQTGGFAVCKLGHSKAANA</sequence>
<feature type="binding site" evidence="6">
    <location>
        <position position="265"/>
    </location>
    <ligand>
        <name>Ca(2+)</name>
        <dbReference type="ChEBI" id="CHEBI:29108"/>
        <label>1</label>
        <note>catalytic</note>
    </ligand>
</feature>
<dbReference type="PANTHER" id="PTHR11799:SF12">
    <property type="entry name" value="PARAOXONASE-RELATED"/>
    <property type="match status" value="1"/>
</dbReference>
<evidence type="ECO:0000313" key="7">
    <source>
        <dbReference type="EMBL" id="OAA63377.1"/>
    </source>
</evidence>
<dbReference type="GO" id="GO:0046872">
    <property type="term" value="F:metal ion binding"/>
    <property type="evidence" value="ECO:0007669"/>
    <property type="project" value="UniProtKB-KW"/>
</dbReference>
<dbReference type="Proteomes" id="UP000076874">
    <property type="component" value="Unassembled WGS sequence"/>
</dbReference>
<gene>
    <name evidence="7" type="ORF">SPI_03540</name>
</gene>
<comment type="caution">
    <text evidence="7">The sequence shown here is derived from an EMBL/GenBank/DDBJ whole genome shotgun (WGS) entry which is preliminary data.</text>
</comment>
<keyword evidence="3" id="KW-1015">Disulfide bond</keyword>
<evidence type="ECO:0000256" key="6">
    <source>
        <dbReference type="PIRSR" id="PIRSR602640-2"/>
    </source>
</evidence>
<feature type="binding site" evidence="6">
    <location>
        <position position="76"/>
    </location>
    <ligand>
        <name>Ca(2+)</name>
        <dbReference type="ChEBI" id="CHEBI:29108"/>
        <label>1</label>
        <note>catalytic</note>
    </ligand>
</feature>
<dbReference type="GO" id="GO:0004064">
    <property type="term" value="F:arylesterase activity"/>
    <property type="evidence" value="ECO:0007669"/>
    <property type="project" value="InterPro"/>
</dbReference>
<dbReference type="Gene3D" id="2.120.10.30">
    <property type="entry name" value="TolB, C-terminal domain"/>
    <property type="match status" value="1"/>
</dbReference>
<keyword evidence="4" id="KW-0325">Glycoprotein</keyword>
<accession>A0A167W5W1</accession>
<dbReference type="InterPro" id="IPR002640">
    <property type="entry name" value="Arylesterase"/>
</dbReference>
<evidence type="ECO:0000256" key="3">
    <source>
        <dbReference type="ARBA" id="ARBA00023157"/>
    </source>
</evidence>
<evidence type="ECO:0000313" key="8">
    <source>
        <dbReference type="Proteomes" id="UP000076874"/>
    </source>
</evidence>
<dbReference type="InterPro" id="IPR011042">
    <property type="entry name" value="6-blade_b-propeller_TolB-like"/>
</dbReference>
<protein>
    <submittedName>
        <fullName evidence="7">Six-bladed beta-propeller, TolB-like protein</fullName>
    </submittedName>
</protein>
<evidence type="ECO:0000256" key="1">
    <source>
        <dbReference type="ARBA" id="ARBA00008595"/>
    </source>
</evidence>
<evidence type="ECO:0000256" key="5">
    <source>
        <dbReference type="PIRSR" id="PIRSR602640-1"/>
    </source>
</evidence>
<proteinExistence type="inferred from homology"/>
<comment type="similarity">
    <text evidence="1">Belongs to the paraoxonase family.</text>
</comment>
<feature type="active site" description="Proton acceptor" evidence="5">
    <location>
        <position position="148"/>
    </location>
</feature>
<feature type="binding site" evidence="6">
    <location>
        <position position="310"/>
    </location>
    <ligand>
        <name>Ca(2+)</name>
        <dbReference type="ChEBI" id="CHEBI:29108"/>
        <label>1</label>
        <note>catalytic</note>
    </ligand>
</feature>
<feature type="binding site" evidence="6">
    <location>
        <position position="309"/>
    </location>
    <ligand>
        <name>Ca(2+)</name>
        <dbReference type="ChEBI" id="CHEBI:29108"/>
        <label>1</label>
        <note>catalytic</note>
    </ligand>
</feature>
<comment type="cofactor">
    <cofactor evidence="6">
        <name>Ca(2+)</name>
        <dbReference type="ChEBI" id="CHEBI:29108"/>
    </cofactor>
    <text evidence="6">Binds 2 calcium ions per subunit.</text>
</comment>
<reference evidence="7 8" key="1">
    <citation type="journal article" date="2016" name="Genome Biol. Evol.">
        <title>Divergent and convergent evolution of fungal pathogenicity.</title>
        <authorList>
            <person name="Shang Y."/>
            <person name="Xiao G."/>
            <person name="Zheng P."/>
            <person name="Cen K."/>
            <person name="Zhan S."/>
            <person name="Wang C."/>
        </authorList>
    </citation>
    <scope>NUCLEOTIDE SEQUENCE [LARGE SCALE GENOMIC DNA]</scope>
    <source>
        <strain evidence="7 8">RCEF 264</strain>
    </source>
</reference>